<evidence type="ECO:0000313" key="2">
    <source>
        <dbReference type="Proteomes" id="UP001396334"/>
    </source>
</evidence>
<keyword evidence="2" id="KW-1185">Reference proteome</keyword>
<protein>
    <submittedName>
        <fullName evidence="1">Uncharacterized protein</fullName>
    </submittedName>
</protein>
<dbReference type="Proteomes" id="UP001396334">
    <property type="component" value="Unassembled WGS sequence"/>
</dbReference>
<proteinExistence type="predicted"/>
<organism evidence="1 2">
    <name type="scientific">Hibiscus sabdariffa</name>
    <name type="common">roselle</name>
    <dbReference type="NCBI Taxonomy" id="183260"/>
    <lineage>
        <taxon>Eukaryota</taxon>
        <taxon>Viridiplantae</taxon>
        <taxon>Streptophyta</taxon>
        <taxon>Embryophyta</taxon>
        <taxon>Tracheophyta</taxon>
        <taxon>Spermatophyta</taxon>
        <taxon>Magnoliopsida</taxon>
        <taxon>eudicotyledons</taxon>
        <taxon>Gunneridae</taxon>
        <taxon>Pentapetalae</taxon>
        <taxon>rosids</taxon>
        <taxon>malvids</taxon>
        <taxon>Malvales</taxon>
        <taxon>Malvaceae</taxon>
        <taxon>Malvoideae</taxon>
        <taxon>Hibiscus</taxon>
    </lineage>
</organism>
<name>A0ABR2TU98_9ROSI</name>
<evidence type="ECO:0000313" key="1">
    <source>
        <dbReference type="EMBL" id="KAK9040964.1"/>
    </source>
</evidence>
<gene>
    <name evidence="1" type="ORF">V6N11_016097</name>
</gene>
<dbReference type="EMBL" id="JBBPBN010000004">
    <property type="protein sequence ID" value="KAK9040964.1"/>
    <property type="molecule type" value="Genomic_DNA"/>
</dbReference>
<reference evidence="1 2" key="1">
    <citation type="journal article" date="2024" name="G3 (Bethesda)">
        <title>Genome assembly of Hibiscus sabdariffa L. provides insights into metabolisms of medicinal natural products.</title>
        <authorList>
            <person name="Kim T."/>
        </authorList>
    </citation>
    <scope>NUCLEOTIDE SEQUENCE [LARGE SCALE GENOMIC DNA]</scope>
    <source>
        <strain evidence="1">TK-2024</strain>
        <tissue evidence="1">Old leaves</tissue>
    </source>
</reference>
<accession>A0ABR2TU98</accession>
<sequence length="153" mass="17362">MGIVGKEPLRVVSDQNTVVSSEDNQGAVDKLQLIRDNPTFAPVILPSHVDVSGDVNCDEWLGLVDRNIEEIFDHVDVMWESQPELVPPEWNTLKIRGETVFTKMEQLRGELIAENQEQLLALEWVTLSDKDIEFSVSQTNFREESVHFTTALN</sequence>
<comment type="caution">
    <text evidence="1">The sequence shown here is derived from an EMBL/GenBank/DDBJ whole genome shotgun (WGS) entry which is preliminary data.</text>
</comment>